<dbReference type="RefSeq" id="WP_047879206.1">
    <property type="nucleotide sequence ID" value="NZ_LDOT01000015.1"/>
</dbReference>
<keyword evidence="5" id="KW-0862">Zinc</keyword>
<dbReference type="InterPro" id="IPR032179">
    <property type="entry name" value="Cry22Aa_Ig-like"/>
</dbReference>
<proteinExistence type="predicted"/>
<dbReference type="Gene3D" id="2.60.40.10">
    <property type="entry name" value="Immunoglobulins"/>
    <property type="match status" value="2"/>
</dbReference>
<evidence type="ECO:0000313" key="10">
    <source>
        <dbReference type="EMBL" id="KLV05191.1"/>
    </source>
</evidence>
<sequence length="1081" mass="117767">MKKTYIACLIPALLAAGSAFATPSSATDIHYFSQKALPSDTQGRLLGSVNMAQSIIIPTVHQVQDDRQPHLVALRKTLVIFEPQDEAFSLTTPITLTAKNSQGEVVHQRVMSLPSQLPKVAGQLDDLNIIIEKPTQFDHRVTGNGPLGSIADAQGQAAFAQLLTEHDTIQVETADGSWAQNFILPEGEAFHGKRVTFTSYAGYNSFITYSTGTDTISAGNEFTYKNQNGKWFAQSDIDIKNVAYSDKAYTTILPAEAVQPGLTLTFATEDGQEGVLNAVKIGASTHFVLNAVDIGLLTPPREQFAFVHDRELQRQYFQNLQISKLTVNPYEPIYFAEVMLPNGRLLQDYDPSKADGYGSDSHYWVARELVSAGINSANYGVNSSSVRPHAAWNINNPYHAAQVTVNMSVGKYTDGNIVHGMLGSYAGVASVANSTGNEFSHEIGHELGAGSHYLGGFLGAVHNRSTERNSAWGWDEKHNNFLPNFTKAITNTPMCYEGQCAEPFAGHGFGTGTMSGGWPMYPQHNAYTLHVPYELSVFQDFMTQKANFDLASPTGFSKWNSDLQQMEPWENRVADDLAFEIKQIADNNSLHLFGPESTELHTIYSQFDAIRFSLGNGDWARDLYLLDDAAFEGKVAQFQSWAGWTAYVHVNGTTRALKTNEKFAYQFTNGAWVEVESDVLDKTIALIPTKQGVPVTTLVGYYDPENTLPSYIYPALHGAYGSVYNDEFSPSSCQLSVKTREAGTLTYNLYNRRLTDGMMNRFHINVETALQPYEAEVMCEGEVLDMAALDAPKQSLSATVITTQAGEAPTIQGIDDVLIAQGEAFDPLAGVTAQDDFDGDVTASLVVEGQVDNQKAGVYTLTYKAYDSAQSETVVIRTVEVFSEKPVLAGIEDVTVDLGTAFDAMNGVSAHDAEDGDLSAVVLVSGNVDVNNAGTYVLVYQVTDSAGQTVTAERTVTVEGCENMWSAQAIYVAGDHVSHNGAVWLAGWWTQGEEPGTTGEWGVWKKVADNGCSAPKPEITPPLPGEYPAYQAGTAYQEGDIVKGTDNHLYQCKPWPNSGWCASAAYAPGTSAYWQDAWTKL</sequence>
<dbReference type="GO" id="GO:0006508">
    <property type="term" value="P:proteolysis"/>
    <property type="evidence" value="ECO:0007669"/>
    <property type="project" value="UniProtKB-KW"/>
</dbReference>
<dbReference type="Gene3D" id="2.60.120.1230">
    <property type="match status" value="2"/>
</dbReference>
<dbReference type="InterPro" id="IPR022218">
    <property type="entry name" value="TagA_dom"/>
</dbReference>
<dbReference type="GO" id="GO:0005975">
    <property type="term" value="P:carbohydrate metabolic process"/>
    <property type="evidence" value="ECO:0007669"/>
    <property type="project" value="InterPro"/>
</dbReference>
<reference evidence="10 11" key="1">
    <citation type="submission" date="2015-05" db="EMBL/GenBank/DDBJ databases">
        <title>Photobacterium galathea sp. nov.</title>
        <authorList>
            <person name="Machado H."/>
            <person name="Gram L."/>
        </authorList>
    </citation>
    <scope>NUCLEOTIDE SEQUENCE [LARGE SCALE GENOMIC DNA]</scope>
    <source>
        <strain evidence="10 11">CGMCC 1.12159</strain>
    </source>
</reference>
<evidence type="ECO:0000259" key="9">
    <source>
        <dbReference type="PROSITE" id="PS51694"/>
    </source>
</evidence>
<dbReference type="CDD" id="cd12215">
    <property type="entry name" value="ChiC_BD"/>
    <property type="match status" value="1"/>
</dbReference>
<keyword evidence="3" id="KW-0479">Metal-binding</keyword>
<dbReference type="Gene3D" id="2.10.10.20">
    <property type="entry name" value="Carbohydrate-binding module superfamily 5/12"/>
    <property type="match status" value="1"/>
</dbReference>
<accession>A0A0J1H041</accession>
<comment type="caution">
    <text evidence="7">Lacks conserved residue(s) required for the propagation of feature annotation.</text>
</comment>
<keyword evidence="11" id="KW-1185">Reference proteome</keyword>
<keyword evidence="6" id="KW-0482">Metalloprotease</keyword>
<dbReference type="Pfam" id="PF02839">
    <property type="entry name" value="CBM_5_12"/>
    <property type="match status" value="1"/>
</dbReference>
<dbReference type="AlphaFoldDB" id="A0A0J1H041"/>
<feature type="domain" description="Peptidase M66" evidence="9">
    <location>
        <begin position="286"/>
        <end position="548"/>
    </location>
</feature>
<dbReference type="PANTHER" id="PTHR39540:SF1">
    <property type="entry name" value="DICTOMALLEIN-1-RELATED"/>
    <property type="match status" value="1"/>
</dbReference>
<dbReference type="InterPro" id="IPR036573">
    <property type="entry name" value="CBM_sf_5/12"/>
</dbReference>
<gene>
    <name evidence="10" type="ORF">ABT56_12470</name>
</gene>
<evidence type="ECO:0000256" key="1">
    <source>
        <dbReference type="ARBA" id="ARBA00001947"/>
    </source>
</evidence>
<comment type="cofactor">
    <cofactor evidence="1">
        <name>Zn(2+)</name>
        <dbReference type="ChEBI" id="CHEBI:29105"/>
    </cofactor>
</comment>
<dbReference type="Pfam" id="PF12561">
    <property type="entry name" value="TagA"/>
    <property type="match status" value="1"/>
</dbReference>
<dbReference type="InterPro" id="IPR019503">
    <property type="entry name" value="Peptidase_M66_dom"/>
</dbReference>
<dbReference type="GO" id="GO:0004553">
    <property type="term" value="F:hydrolase activity, hydrolyzing O-glycosyl compounds"/>
    <property type="evidence" value="ECO:0007669"/>
    <property type="project" value="InterPro"/>
</dbReference>
<evidence type="ECO:0000256" key="7">
    <source>
        <dbReference type="PROSITE-ProRule" id="PRU01031"/>
    </source>
</evidence>
<dbReference type="OrthoDB" id="6229465at2"/>
<organism evidence="10 11">
    <name type="scientific">Photobacterium aquae</name>
    <dbReference type="NCBI Taxonomy" id="1195763"/>
    <lineage>
        <taxon>Bacteria</taxon>
        <taxon>Pseudomonadati</taxon>
        <taxon>Pseudomonadota</taxon>
        <taxon>Gammaproteobacteria</taxon>
        <taxon>Vibrionales</taxon>
        <taxon>Vibrionaceae</taxon>
        <taxon>Photobacterium</taxon>
    </lineage>
</organism>
<dbReference type="GO" id="GO:0004222">
    <property type="term" value="F:metalloendopeptidase activity"/>
    <property type="evidence" value="ECO:0007669"/>
    <property type="project" value="InterPro"/>
</dbReference>
<evidence type="ECO:0000313" key="11">
    <source>
        <dbReference type="Proteomes" id="UP000036097"/>
    </source>
</evidence>
<dbReference type="GO" id="GO:0046872">
    <property type="term" value="F:metal ion binding"/>
    <property type="evidence" value="ECO:0007669"/>
    <property type="project" value="UniProtKB-KW"/>
</dbReference>
<dbReference type="Pfam" id="PF16403">
    <property type="entry name" value="Bact_surface_Ig-like"/>
    <property type="match status" value="2"/>
</dbReference>
<evidence type="ECO:0000256" key="2">
    <source>
        <dbReference type="ARBA" id="ARBA00022670"/>
    </source>
</evidence>
<name>A0A0J1H041_9GAMM</name>
<feature type="signal peptide" evidence="8">
    <location>
        <begin position="1"/>
        <end position="21"/>
    </location>
</feature>
<dbReference type="InterPro" id="IPR051256">
    <property type="entry name" value="Dictomallein"/>
</dbReference>
<dbReference type="Pfam" id="PF10462">
    <property type="entry name" value="Peptidase_M66"/>
    <property type="match status" value="1"/>
</dbReference>
<dbReference type="SUPFAM" id="SSF51055">
    <property type="entry name" value="Carbohydrate binding domain"/>
    <property type="match status" value="1"/>
</dbReference>
<evidence type="ECO:0000256" key="8">
    <source>
        <dbReference type="SAM" id="SignalP"/>
    </source>
</evidence>
<keyword evidence="8" id="KW-0732">Signal</keyword>
<dbReference type="GO" id="GO:0030246">
    <property type="term" value="F:carbohydrate binding"/>
    <property type="evidence" value="ECO:0007669"/>
    <property type="project" value="InterPro"/>
</dbReference>
<evidence type="ECO:0000256" key="6">
    <source>
        <dbReference type="ARBA" id="ARBA00023049"/>
    </source>
</evidence>
<dbReference type="SMART" id="SM00495">
    <property type="entry name" value="ChtBD3"/>
    <property type="match status" value="2"/>
</dbReference>
<dbReference type="EMBL" id="LDOT01000015">
    <property type="protein sequence ID" value="KLV05191.1"/>
    <property type="molecule type" value="Genomic_DNA"/>
</dbReference>
<dbReference type="CDD" id="cd12214">
    <property type="entry name" value="ChiA1_BD"/>
    <property type="match status" value="1"/>
</dbReference>
<dbReference type="InterPro" id="IPR048990">
    <property type="entry name" value="StcE_b-sandwich"/>
</dbReference>
<feature type="chain" id="PRO_5005252076" evidence="8">
    <location>
        <begin position="22"/>
        <end position="1081"/>
    </location>
</feature>
<keyword evidence="2" id="KW-0645">Protease</keyword>
<evidence type="ECO:0000256" key="5">
    <source>
        <dbReference type="ARBA" id="ARBA00022833"/>
    </source>
</evidence>
<protein>
    <submittedName>
        <fullName evidence="10">Carbohydrate-binding protein</fullName>
    </submittedName>
</protein>
<comment type="caution">
    <text evidence="10">The sequence shown here is derived from an EMBL/GenBank/DDBJ whole genome shotgun (WGS) entry which is preliminary data.</text>
</comment>
<dbReference type="Pfam" id="PF20944">
    <property type="entry name" value="StcE_b-sandwich"/>
    <property type="match status" value="2"/>
</dbReference>
<dbReference type="InterPro" id="IPR013783">
    <property type="entry name" value="Ig-like_fold"/>
</dbReference>
<evidence type="ECO:0000256" key="3">
    <source>
        <dbReference type="ARBA" id="ARBA00022723"/>
    </source>
</evidence>
<evidence type="ECO:0000256" key="4">
    <source>
        <dbReference type="ARBA" id="ARBA00022801"/>
    </source>
</evidence>
<dbReference type="STRING" id="1195763.ABT56_12470"/>
<dbReference type="PANTHER" id="PTHR39540">
    <property type="match status" value="1"/>
</dbReference>
<keyword evidence="4" id="KW-0378">Hydrolase</keyword>
<dbReference type="Proteomes" id="UP000036097">
    <property type="component" value="Unassembled WGS sequence"/>
</dbReference>
<dbReference type="GO" id="GO:0005576">
    <property type="term" value="C:extracellular region"/>
    <property type="evidence" value="ECO:0007669"/>
    <property type="project" value="InterPro"/>
</dbReference>
<dbReference type="PATRIC" id="fig|1195763.3.peg.2634"/>
<dbReference type="InterPro" id="IPR003610">
    <property type="entry name" value="CBM5/12"/>
</dbReference>
<dbReference type="PROSITE" id="PS51694">
    <property type="entry name" value="PEPTIDASE_M66"/>
    <property type="match status" value="1"/>
</dbReference>